<dbReference type="Gene3D" id="1.10.1200.240">
    <property type="match status" value="1"/>
</dbReference>
<evidence type="ECO:0000256" key="4">
    <source>
        <dbReference type="ARBA" id="ARBA00035217"/>
    </source>
</evidence>
<keyword evidence="3" id="KW-0687">Ribonucleoprotein</keyword>
<proteinExistence type="inferred from homology"/>
<name>A0A1B6IAR9_9HEMI</name>
<evidence type="ECO:0000256" key="2">
    <source>
        <dbReference type="ARBA" id="ARBA00022980"/>
    </source>
</evidence>
<evidence type="ECO:0000313" key="8">
    <source>
        <dbReference type="EMBL" id="JAS84034.1"/>
    </source>
</evidence>
<organism evidence="8">
    <name type="scientific">Homalodisca liturata</name>
    <dbReference type="NCBI Taxonomy" id="320908"/>
    <lineage>
        <taxon>Eukaryota</taxon>
        <taxon>Metazoa</taxon>
        <taxon>Ecdysozoa</taxon>
        <taxon>Arthropoda</taxon>
        <taxon>Hexapoda</taxon>
        <taxon>Insecta</taxon>
        <taxon>Pterygota</taxon>
        <taxon>Neoptera</taxon>
        <taxon>Paraneoptera</taxon>
        <taxon>Hemiptera</taxon>
        <taxon>Auchenorrhyncha</taxon>
        <taxon>Membracoidea</taxon>
        <taxon>Cicadellidae</taxon>
        <taxon>Cicadellinae</taxon>
        <taxon>Proconiini</taxon>
        <taxon>Homalodisca</taxon>
    </lineage>
</organism>
<feature type="non-terminal residue" evidence="8">
    <location>
        <position position="1"/>
    </location>
</feature>
<dbReference type="FunFam" id="1.10.1650.10:FF:000001">
    <property type="entry name" value="Ribosomal protein L19"/>
    <property type="match status" value="1"/>
</dbReference>
<evidence type="ECO:0000256" key="5">
    <source>
        <dbReference type="ARBA" id="ARBA00035324"/>
    </source>
</evidence>
<dbReference type="SMART" id="SM01416">
    <property type="entry name" value="Ribosomal_L19e"/>
    <property type="match status" value="1"/>
</dbReference>
<dbReference type="Gene3D" id="1.10.1650.10">
    <property type="match status" value="1"/>
</dbReference>
<dbReference type="GO" id="GO:0022625">
    <property type="term" value="C:cytosolic large ribosomal subunit"/>
    <property type="evidence" value="ECO:0007669"/>
    <property type="project" value="InterPro"/>
</dbReference>
<keyword evidence="2" id="KW-0689">Ribosomal protein</keyword>
<sequence length="165" mass="19067">VATIRRLASRVFNTGLNKVWLDPNEKEKIGAAQTRADVKKLIEENLIIMKPDMHNSRAKARARAIAKRKGRHMGLGKRKGTKNARLSERTVWIKKIRSMRAELKQMKIRGELVGDEYRHYKQQAKGNYFKNKNVMVDAILKKKAESERIRELEAQAMALRMSKAN</sequence>
<evidence type="ECO:0000259" key="7">
    <source>
        <dbReference type="SMART" id="SM01416"/>
    </source>
</evidence>
<dbReference type="EMBL" id="GECU01023672">
    <property type="protein sequence ID" value="JAS84034.1"/>
    <property type="molecule type" value="Transcribed_RNA"/>
</dbReference>
<evidence type="ECO:0000256" key="6">
    <source>
        <dbReference type="SAM" id="Coils"/>
    </source>
</evidence>
<dbReference type="InterPro" id="IPR035970">
    <property type="entry name" value="60S_ribosomal_eL19_sf"/>
</dbReference>
<feature type="domain" description="Large ribosomal subunit protein eL19" evidence="7">
    <location>
        <begin position="1"/>
        <end position="143"/>
    </location>
</feature>
<feature type="non-terminal residue" evidence="8">
    <location>
        <position position="165"/>
    </location>
</feature>
<dbReference type="GO" id="GO:0006412">
    <property type="term" value="P:translation"/>
    <property type="evidence" value="ECO:0007669"/>
    <property type="project" value="InterPro"/>
</dbReference>
<protein>
    <recommendedName>
        <fullName evidence="4">Large ribosomal subunit protein eL19</fullName>
    </recommendedName>
    <alternativeName>
        <fullName evidence="5">60S ribosomal protein L19</fullName>
    </alternativeName>
</protein>
<dbReference type="GO" id="GO:0003735">
    <property type="term" value="F:structural constituent of ribosome"/>
    <property type="evidence" value="ECO:0007669"/>
    <property type="project" value="InterPro"/>
</dbReference>
<dbReference type="GO" id="GO:0003723">
    <property type="term" value="F:RNA binding"/>
    <property type="evidence" value="ECO:0007669"/>
    <property type="project" value="InterPro"/>
</dbReference>
<evidence type="ECO:0000256" key="1">
    <source>
        <dbReference type="ARBA" id="ARBA00011082"/>
    </source>
</evidence>
<dbReference type="InterPro" id="IPR057260">
    <property type="entry name" value="Ribosomal_L19e_C"/>
</dbReference>
<dbReference type="PANTHER" id="PTHR10722">
    <property type="entry name" value="60S RIBOSOMAL PROTEIN L19"/>
    <property type="match status" value="1"/>
</dbReference>
<comment type="similarity">
    <text evidence="1">Belongs to the eukaryotic ribosomal protein eL19 family.</text>
</comment>
<dbReference type="InterPro" id="IPR039547">
    <property type="entry name" value="Ribosomal_eL19"/>
</dbReference>
<dbReference type="AlphaFoldDB" id="A0A1B6IAR9"/>
<dbReference type="Pfam" id="PF01280">
    <property type="entry name" value="Ribosomal_L19e"/>
    <property type="match status" value="1"/>
</dbReference>
<accession>A0A1B6IAR9</accession>
<dbReference type="InterPro" id="IPR057259">
    <property type="entry name" value="Ribosomal_L19e"/>
</dbReference>
<gene>
    <name evidence="8" type="ORF">g.343</name>
</gene>
<dbReference type="SUPFAM" id="SSF48140">
    <property type="entry name" value="Ribosomal protein L19 (L19e)"/>
    <property type="match status" value="1"/>
</dbReference>
<dbReference type="InterPro" id="IPR000196">
    <property type="entry name" value="Ribosomal_eL19_dom"/>
</dbReference>
<feature type="coiled-coil region" evidence="6">
    <location>
        <begin position="135"/>
        <end position="162"/>
    </location>
</feature>
<keyword evidence="6" id="KW-0175">Coiled coil</keyword>
<reference evidence="8" key="1">
    <citation type="submission" date="2015-11" db="EMBL/GenBank/DDBJ databases">
        <title>De novo transcriptome assembly of four potential Pierce s Disease insect vectors from Arizona vineyards.</title>
        <authorList>
            <person name="Tassone E.E."/>
        </authorList>
    </citation>
    <scope>NUCLEOTIDE SEQUENCE</scope>
</reference>
<dbReference type="Pfam" id="PF25476">
    <property type="entry name" value="Ribosomal_L19e_C"/>
    <property type="match status" value="1"/>
</dbReference>
<evidence type="ECO:0000256" key="3">
    <source>
        <dbReference type="ARBA" id="ARBA00023274"/>
    </source>
</evidence>
<dbReference type="InterPro" id="IPR015972">
    <property type="entry name" value="Ribosomal_eL19_dom1"/>
</dbReference>